<dbReference type="FunFam" id="1.10.630.10:FF:000007">
    <property type="entry name" value="Cytochrome P450 76C4"/>
    <property type="match status" value="1"/>
</dbReference>
<dbReference type="EMBL" id="OZ075125">
    <property type="protein sequence ID" value="CAL4932729.1"/>
    <property type="molecule type" value="Genomic_DNA"/>
</dbReference>
<comment type="cofactor">
    <cofactor evidence="6">
        <name>heme</name>
        <dbReference type="ChEBI" id="CHEBI:30413"/>
    </cofactor>
</comment>
<accession>A0ABC8XTZ6</accession>
<dbReference type="PRINTS" id="PR00463">
    <property type="entry name" value="EP450I"/>
</dbReference>
<evidence type="ECO:0000256" key="7">
    <source>
        <dbReference type="RuleBase" id="RU000461"/>
    </source>
</evidence>
<keyword evidence="3" id="KW-0611">Plant defense</keyword>
<evidence type="ECO:0000256" key="6">
    <source>
        <dbReference type="PIRSR" id="PIRSR602401-1"/>
    </source>
</evidence>
<evidence type="ECO:0000256" key="8">
    <source>
        <dbReference type="SAM" id="SignalP"/>
    </source>
</evidence>
<dbReference type="GO" id="GO:0051502">
    <property type="term" value="P:diterpene phytoalexin biosynthetic process"/>
    <property type="evidence" value="ECO:0007669"/>
    <property type="project" value="UniProtKB-ARBA"/>
</dbReference>
<dbReference type="Proteomes" id="UP001497457">
    <property type="component" value="Chromosome 15b"/>
</dbReference>
<dbReference type="GO" id="GO:0046872">
    <property type="term" value="F:metal ion binding"/>
    <property type="evidence" value="ECO:0007669"/>
    <property type="project" value="UniProtKB-KW"/>
</dbReference>
<organism evidence="9 10">
    <name type="scientific">Urochloa decumbens</name>
    <dbReference type="NCBI Taxonomy" id="240449"/>
    <lineage>
        <taxon>Eukaryota</taxon>
        <taxon>Viridiplantae</taxon>
        <taxon>Streptophyta</taxon>
        <taxon>Embryophyta</taxon>
        <taxon>Tracheophyta</taxon>
        <taxon>Spermatophyta</taxon>
        <taxon>Magnoliopsida</taxon>
        <taxon>Liliopsida</taxon>
        <taxon>Poales</taxon>
        <taxon>Poaceae</taxon>
        <taxon>PACMAD clade</taxon>
        <taxon>Panicoideae</taxon>
        <taxon>Panicodae</taxon>
        <taxon>Paniceae</taxon>
        <taxon>Melinidinae</taxon>
        <taxon>Urochloa</taxon>
    </lineage>
</organism>
<dbReference type="InterPro" id="IPR017972">
    <property type="entry name" value="Cyt_P450_CS"/>
</dbReference>
<dbReference type="Gene3D" id="1.10.630.10">
    <property type="entry name" value="Cytochrome P450"/>
    <property type="match status" value="1"/>
</dbReference>
<feature type="binding site" description="axial binding residue" evidence="6">
    <location>
        <position position="447"/>
    </location>
    <ligand>
        <name>heme</name>
        <dbReference type="ChEBI" id="CHEBI:30413"/>
    </ligand>
    <ligandPart>
        <name>Fe</name>
        <dbReference type="ChEBI" id="CHEBI:18248"/>
    </ligandPart>
</feature>
<feature type="chain" id="PRO_5044776367" description="Cytochrome P450" evidence="8">
    <location>
        <begin position="24"/>
        <end position="505"/>
    </location>
</feature>
<keyword evidence="7" id="KW-0503">Monooxygenase</keyword>
<sequence>MAYLLLPCFSLLVLAFLISYVKQLITDARRHLPPGPWPLPIIGNILNMNKLPHRALAGLADRHGALMTVRLGTSLFVVASSPAAAREILQTHNASLSGRSPADAWSGGGHSANSVFVLQPGRKRRVLRRLGTAHMFSRSRLQETLALRRDAVAGLLRDVSVAASSGSGGTPVTVSVRRVVFTAMVRLLWRAMFSDDELSEAASRGLYDGVREAVALVMTPNVSDLFPAVAAADIQGVRRRFAAQIARAYKMMDGQIDRRTRARHQSGGGDASRNDLLDAMLDMSEQGDHGGVTINRDVIRAFCTDLFTAALDTTSNTMEWALAELLQNPQTRRKLQEELGTVLGSKSQVEDSDIDKLPYLRAVIKETLRLHSVVPLVSYRAEATVQVQGYTIPEGSNVLVNVWAIHHNANVWTEPHKFLPERFLEKEVEFYGRNFDFIPFGSGRHICLGLPLANRMLHLMLGSLLHQFEWNLPEHESGSAVDMTEKFGLVLSMATPFQVIVKNKQ</sequence>
<keyword evidence="8" id="KW-0732">Signal</keyword>
<dbReference type="PRINTS" id="PR00385">
    <property type="entry name" value="P450"/>
</dbReference>
<name>A0ABC8XTZ6_9POAL</name>
<dbReference type="InterPro" id="IPR001128">
    <property type="entry name" value="Cyt_P450"/>
</dbReference>
<dbReference type="CDD" id="cd11073">
    <property type="entry name" value="CYP76-like"/>
    <property type="match status" value="1"/>
</dbReference>
<evidence type="ECO:0000256" key="5">
    <source>
        <dbReference type="ARBA" id="ARBA00023004"/>
    </source>
</evidence>
<dbReference type="PROSITE" id="PS00086">
    <property type="entry name" value="CYTOCHROME_P450"/>
    <property type="match status" value="1"/>
</dbReference>
<proteinExistence type="inferred from homology"/>
<dbReference type="PANTHER" id="PTHR47950:SF7">
    <property type="entry name" value="OS12G0196700 PROTEIN"/>
    <property type="match status" value="1"/>
</dbReference>
<keyword evidence="4 7" id="KW-0560">Oxidoreductase</keyword>
<keyword evidence="5 6" id="KW-0408">Iron</keyword>
<dbReference type="Pfam" id="PF00067">
    <property type="entry name" value="p450"/>
    <property type="match status" value="1"/>
</dbReference>
<evidence type="ECO:0000256" key="1">
    <source>
        <dbReference type="ARBA" id="ARBA00010617"/>
    </source>
</evidence>
<evidence type="ECO:0000256" key="3">
    <source>
        <dbReference type="ARBA" id="ARBA00022821"/>
    </source>
</evidence>
<dbReference type="InterPro" id="IPR002401">
    <property type="entry name" value="Cyt_P450_E_grp-I"/>
</dbReference>
<evidence type="ECO:0000313" key="10">
    <source>
        <dbReference type="Proteomes" id="UP001497457"/>
    </source>
</evidence>
<evidence type="ECO:0008006" key="11">
    <source>
        <dbReference type="Google" id="ProtNLM"/>
    </source>
</evidence>
<protein>
    <recommendedName>
        <fullName evidence="11">Cytochrome P450</fullName>
    </recommendedName>
</protein>
<gene>
    <name evidence="9" type="ORF">URODEC1_LOCUS27776</name>
</gene>
<keyword evidence="10" id="KW-1185">Reference proteome</keyword>
<dbReference type="InterPro" id="IPR036396">
    <property type="entry name" value="Cyt_P450_sf"/>
</dbReference>
<dbReference type="GO" id="GO:0016709">
    <property type="term" value="F:oxidoreductase activity, acting on paired donors, with incorporation or reduction of molecular oxygen, NAD(P)H as one donor, and incorporation of one atom of oxygen"/>
    <property type="evidence" value="ECO:0007669"/>
    <property type="project" value="UniProtKB-ARBA"/>
</dbReference>
<evidence type="ECO:0000313" key="9">
    <source>
        <dbReference type="EMBL" id="CAL4932729.1"/>
    </source>
</evidence>
<comment type="similarity">
    <text evidence="1 7">Belongs to the cytochrome P450 family.</text>
</comment>
<keyword evidence="6 7" id="KW-0349">Heme</keyword>
<dbReference type="SUPFAM" id="SSF48264">
    <property type="entry name" value="Cytochrome P450"/>
    <property type="match status" value="1"/>
</dbReference>
<dbReference type="PANTHER" id="PTHR47950">
    <property type="entry name" value="CYTOCHROME P450, FAMILY 76, SUBFAMILY C, POLYPEPTIDE 5-RELATED"/>
    <property type="match status" value="1"/>
</dbReference>
<dbReference type="AlphaFoldDB" id="A0ABC8XTZ6"/>
<reference evidence="9" key="1">
    <citation type="submission" date="2024-10" db="EMBL/GenBank/DDBJ databases">
        <authorList>
            <person name="Ryan C."/>
        </authorList>
    </citation>
    <scope>NUCLEOTIDE SEQUENCE [LARGE SCALE GENOMIC DNA]</scope>
</reference>
<evidence type="ECO:0000256" key="4">
    <source>
        <dbReference type="ARBA" id="ARBA00023002"/>
    </source>
</evidence>
<feature type="signal peptide" evidence="8">
    <location>
        <begin position="1"/>
        <end position="23"/>
    </location>
</feature>
<evidence type="ECO:0000256" key="2">
    <source>
        <dbReference type="ARBA" id="ARBA00022723"/>
    </source>
</evidence>
<dbReference type="GO" id="GO:0006952">
    <property type="term" value="P:defense response"/>
    <property type="evidence" value="ECO:0007669"/>
    <property type="project" value="UniProtKB-KW"/>
</dbReference>
<keyword evidence="2 6" id="KW-0479">Metal-binding</keyword>